<dbReference type="InterPro" id="IPR036188">
    <property type="entry name" value="FAD/NAD-bd_sf"/>
</dbReference>
<dbReference type="PANTHER" id="PTHR43539">
    <property type="entry name" value="FLAVIN-BINDING MONOOXYGENASE-LIKE PROTEIN (AFU_ORTHOLOGUE AFUA_4G09220)"/>
    <property type="match status" value="1"/>
</dbReference>
<dbReference type="PRINTS" id="PR00411">
    <property type="entry name" value="PNDRDTASEI"/>
</dbReference>
<keyword evidence="3" id="KW-1185">Reference proteome</keyword>
<name>A0A2T0KFI1_9ACTN</name>
<dbReference type="RefSeq" id="WP_106319075.1">
    <property type="nucleotide sequence ID" value="NZ_BOMO01000036.1"/>
</dbReference>
<accession>A0A2T0KFI1</accession>
<dbReference type="EMBL" id="PVMZ01000005">
    <property type="protein sequence ID" value="PRX21918.1"/>
    <property type="molecule type" value="Genomic_DNA"/>
</dbReference>
<comment type="caution">
    <text evidence="2">The sequence shown here is derived from an EMBL/GenBank/DDBJ whole genome shotgun (WGS) entry which is preliminary data.</text>
</comment>
<dbReference type="Pfam" id="PF13738">
    <property type="entry name" value="Pyr_redox_3"/>
    <property type="match status" value="1"/>
</dbReference>
<dbReference type="GO" id="GO:0050660">
    <property type="term" value="F:flavin adenine dinucleotide binding"/>
    <property type="evidence" value="ECO:0007669"/>
    <property type="project" value="TreeGrafter"/>
</dbReference>
<dbReference type="InterPro" id="IPR050982">
    <property type="entry name" value="Auxin_biosynth/cation_transpt"/>
</dbReference>
<reference evidence="2 3" key="1">
    <citation type="submission" date="2018-03" db="EMBL/GenBank/DDBJ databases">
        <title>Genomic Encyclopedia of Archaeal and Bacterial Type Strains, Phase II (KMG-II): from individual species to whole genera.</title>
        <authorList>
            <person name="Goeker M."/>
        </authorList>
    </citation>
    <scope>NUCLEOTIDE SEQUENCE [LARGE SCALE GENOMIC DNA]</scope>
    <source>
        <strain evidence="2 3">DSM 43146</strain>
    </source>
</reference>
<dbReference type="PANTHER" id="PTHR43539:SF78">
    <property type="entry name" value="FLAVIN-CONTAINING MONOOXYGENASE"/>
    <property type="match status" value="1"/>
</dbReference>
<organism evidence="2 3">
    <name type="scientific">Actinoplanes italicus</name>
    <dbReference type="NCBI Taxonomy" id="113567"/>
    <lineage>
        <taxon>Bacteria</taxon>
        <taxon>Bacillati</taxon>
        <taxon>Actinomycetota</taxon>
        <taxon>Actinomycetes</taxon>
        <taxon>Micromonosporales</taxon>
        <taxon>Micromonosporaceae</taxon>
        <taxon>Actinoplanes</taxon>
    </lineage>
</organism>
<dbReference type="Gene3D" id="3.50.50.60">
    <property type="entry name" value="FAD/NAD(P)-binding domain"/>
    <property type="match status" value="1"/>
</dbReference>
<gene>
    <name evidence="2" type="ORF">CLV67_10595</name>
</gene>
<dbReference type="AlphaFoldDB" id="A0A2T0KFI1"/>
<dbReference type="Proteomes" id="UP000239415">
    <property type="component" value="Unassembled WGS sequence"/>
</dbReference>
<keyword evidence="1" id="KW-0560">Oxidoreductase</keyword>
<dbReference type="GO" id="GO:0004497">
    <property type="term" value="F:monooxygenase activity"/>
    <property type="evidence" value="ECO:0007669"/>
    <property type="project" value="TreeGrafter"/>
</dbReference>
<dbReference type="OrthoDB" id="7279140at2"/>
<dbReference type="SUPFAM" id="SSF51905">
    <property type="entry name" value="FAD/NAD(P)-binding domain"/>
    <property type="match status" value="1"/>
</dbReference>
<evidence type="ECO:0000256" key="1">
    <source>
        <dbReference type="ARBA" id="ARBA00023002"/>
    </source>
</evidence>
<dbReference type="PRINTS" id="PR00368">
    <property type="entry name" value="FADPNR"/>
</dbReference>
<protein>
    <submittedName>
        <fullName evidence="2">Pyridine nucleotide-disulfide oxidoreductase</fullName>
    </submittedName>
</protein>
<evidence type="ECO:0000313" key="3">
    <source>
        <dbReference type="Proteomes" id="UP000239415"/>
    </source>
</evidence>
<evidence type="ECO:0000313" key="2">
    <source>
        <dbReference type="EMBL" id="PRX21918.1"/>
    </source>
</evidence>
<sequence>MVNQLSNLPVVVIGAGPVGLAAAAHLVERGLPFQVLEAGDGPADAVRRWGHVRLFSPWRYNIDPAAARLLGDAGWVRPDDDRLPTGADLAADYLQPLADLPDLKPHIRYRARVAAVTRLGLDRVRSAGRDDTPFLVRLADGTDIHARAVIDASGTWGTPNVLGAYGIPAHGEDGAAAYLESALPDVLGRDRDRFAGRRVLVVGAGHSAANTILALAALAEQVPGTEVTWAVRAGAPTRTYGGQSADALPERGALGTRLRQAVERGAVTLLTRFLAQRVTVDGDAVRVSDGERTVTADRIVSATGFRPDHTITGELRLDLDPILGSTRALAPLIDPNEHSCGTVPPHGVDELAHPEPGYYAIGVKSYGRAPTFLLATGYEQARSVAAALAGDWEAARDVRLDLPETGVCNSDPIVDADTVTAGGGCCGAAAPATIEPAGRGLATGIAGGLLTSPVQLITLGEKPGGEQAGSCC</sequence>
<proteinExistence type="predicted"/>